<protein>
    <submittedName>
        <fullName evidence="2">Uncharacterized protein</fullName>
    </submittedName>
</protein>
<name>A0ABD0LSP3_9CAEN</name>
<dbReference type="AlphaFoldDB" id="A0ABD0LSP3"/>
<reference evidence="2 3" key="1">
    <citation type="journal article" date="2023" name="Sci. Data">
        <title>Genome assembly of the Korean intertidal mud-creeper Batillaria attramentaria.</title>
        <authorList>
            <person name="Patra A.K."/>
            <person name="Ho P.T."/>
            <person name="Jun S."/>
            <person name="Lee S.J."/>
            <person name="Kim Y."/>
            <person name="Won Y.J."/>
        </authorList>
    </citation>
    <scope>NUCLEOTIDE SEQUENCE [LARGE SCALE GENOMIC DNA]</scope>
    <source>
        <strain evidence="2">Wonlab-2016</strain>
    </source>
</reference>
<gene>
    <name evidence="2" type="ORF">BaRGS_00006258</name>
</gene>
<proteinExistence type="predicted"/>
<sequence length="107" mass="11756">MLRHIPCTVCLYARSLNSFAAPVNGGLFNREGGEMMRAVYVDGGGCDDIPVYRVQPKGLNCQCWAHHGVVAIQYVTSLGMKKRTSDPKPTDTQTAETWAGLQNATRR</sequence>
<feature type="compositionally biased region" description="Polar residues" evidence="1">
    <location>
        <begin position="90"/>
        <end position="107"/>
    </location>
</feature>
<evidence type="ECO:0000256" key="1">
    <source>
        <dbReference type="SAM" id="MobiDB-lite"/>
    </source>
</evidence>
<keyword evidence="3" id="KW-1185">Reference proteome</keyword>
<evidence type="ECO:0000313" key="3">
    <source>
        <dbReference type="Proteomes" id="UP001519460"/>
    </source>
</evidence>
<feature type="region of interest" description="Disordered" evidence="1">
    <location>
        <begin position="81"/>
        <end position="107"/>
    </location>
</feature>
<organism evidence="2 3">
    <name type="scientific">Batillaria attramentaria</name>
    <dbReference type="NCBI Taxonomy" id="370345"/>
    <lineage>
        <taxon>Eukaryota</taxon>
        <taxon>Metazoa</taxon>
        <taxon>Spiralia</taxon>
        <taxon>Lophotrochozoa</taxon>
        <taxon>Mollusca</taxon>
        <taxon>Gastropoda</taxon>
        <taxon>Caenogastropoda</taxon>
        <taxon>Sorbeoconcha</taxon>
        <taxon>Cerithioidea</taxon>
        <taxon>Batillariidae</taxon>
        <taxon>Batillaria</taxon>
    </lineage>
</organism>
<comment type="caution">
    <text evidence="2">The sequence shown here is derived from an EMBL/GenBank/DDBJ whole genome shotgun (WGS) entry which is preliminary data.</text>
</comment>
<evidence type="ECO:0000313" key="2">
    <source>
        <dbReference type="EMBL" id="KAK7502305.1"/>
    </source>
</evidence>
<accession>A0ABD0LSP3</accession>
<dbReference type="Proteomes" id="UP001519460">
    <property type="component" value="Unassembled WGS sequence"/>
</dbReference>
<dbReference type="EMBL" id="JACVVK020000026">
    <property type="protein sequence ID" value="KAK7502305.1"/>
    <property type="molecule type" value="Genomic_DNA"/>
</dbReference>